<reference evidence="3" key="1">
    <citation type="journal article" date="2019" name="Int. J. Syst. Evol. Microbiol.">
        <title>The Global Catalogue of Microorganisms (GCM) 10K type strain sequencing project: providing services to taxonomists for standard genome sequencing and annotation.</title>
        <authorList>
            <consortium name="The Broad Institute Genomics Platform"/>
            <consortium name="The Broad Institute Genome Sequencing Center for Infectious Disease"/>
            <person name="Wu L."/>
            <person name="Ma J."/>
        </authorList>
    </citation>
    <scope>NUCLEOTIDE SEQUENCE [LARGE SCALE GENOMIC DNA]</scope>
    <source>
        <strain evidence="3">JCM 4738</strain>
    </source>
</reference>
<keyword evidence="3" id="KW-1185">Reference proteome</keyword>
<dbReference type="EMBL" id="BMVP01000001">
    <property type="protein sequence ID" value="GHB39121.1"/>
    <property type="molecule type" value="Genomic_DNA"/>
</dbReference>
<feature type="region of interest" description="Disordered" evidence="1">
    <location>
        <begin position="1"/>
        <end position="23"/>
    </location>
</feature>
<comment type="caution">
    <text evidence="2">The sequence shown here is derived from an EMBL/GenBank/DDBJ whole genome shotgun (WGS) entry which is preliminary data.</text>
</comment>
<sequence>MPAGGGEDERGGGDHPEGAGVDEEELLFDPDREGGGATVQAAQSDFRLTGARGAVARFDHYASLDIRVFSS</sequence>
<name>A0ABQ3EKP4_9ACTN</name>
<protein>
    <submittedName>
        <fullName evidence="2">Uncharacterized protein</fullName>
    </submittedName>
</protein>
<feature type="compositionally biased region" description="Basic and acidic residues" evidence="1">
    <location>
        <begin position="7"/>
        <end position="17"/>
    </location>
</feature>
<evidence type="ECO:0000313" key="2">
    <source>
        <dbReference type="EMBL" id="GHB39121.1"/>
    </source>
</evidence>
<evidence type="ECO:0000256" key="1">
    <source>
        <dbReference type="SAM" id="MobiDB-lite"/>
    </source>
</evidence>
<dbReference type="Proteomes" id="UP000642673">
    <property type="component" value="Unassembled WGS sequence"/>
</dbReference>
<organism evidence="2 3">
    <name type="scientific">Streptomyces cirratus</name>
    <dbReference type="NCBI Taxonomy" id="68187"/>
    <lineage>
        <taxon>Bacteria</taxon>
        <taxon>Bacillati</taxon>
        <taxon>Actinomycetota</taxon>
        <taxon>Actinomycetes</taxon>
        <taxon>Kitasatosporales</taxon>
        <taxon>Streptomycetaceae</taxon>
        <taxon>Streptomyces</taxon>
    </lineage>
</organism>
<proteinExistence type="predicted"/>
<gene>
    <name evidence="2" type="ORF">GCM10010347_05740</name>
</gene>
<evidence type="ECO:0000313" key="3">
    <source>
        <dbReference type="Proteomes" id="UP000642673"/>
    </source>
</evidence>
<accession>A0ABQ3EKP4</accession>